<evidence type="ECO:0000313" key="3">
    <source>
        <dbReference type="Proteomes" id="UP000176682"/>
    </source>
</evidence>
<dbReference type="AlphaFoldDB" id="A0A1F5FII9"/>
<sequence>MRRLVLLHGWGQDKRTWQGLLETFGNEAVAWDLPGFGAEKVEEEWGVPEYAEWVERKIKKEGWSRQTRLVLMGHSFGGRIAAEIASKQPEWLAGLILYGAPCLYRPSWKIVMIKHLAKRWRWFKLIKRLVVSSELADADKKGLGKVFRRVVVYDQTEQLSTIKVPTLVLWGEKDGAVPVAMAKEMNSLIDKSKLEIVEDGGHNVHLSNPMLFNGIVKRWYESI</sequence>
<dbReference type="PANTHER" id="PTHR43798:SF33">
    <property type="entry name" value="HYDROLASE, PUTATIVE (AFU_ORTHOLOGUE AFUA_2G14860)-RELATED"/>
    <property type="match status" value="1"/>
</dbReference>
<name>A0A1F5FII9_9BACT</name>
<gene>
    <name evidence="2" type="ORF">A2368_02205</name>
</gene>
<accession>A0A1F5FII9</accession>
<dbReference type="InterPro" id="IPR029058">
    <property type="entry name" value="AB_hydrolase_fold"/>
</dbReference>
<comment type="caution">
    <text evidence="2">The sequence shown here is derived from an EMBL/GenBank/DDBJ whole genome shotgun (WGS) entry which is preliminary data.</text>
</comment>
<protein>
    <recommendedName>
        <fullName evidence="1">AB hydrolase-1 domain-containing protein</fullName>
    </recommendedName>
</protein>
<proteinExistence type="predicted"/>
<evidence type="ECO:0000259" key="1">
    <source>
        <dbReference type="Pfam" id="PF12697"/>
    </source>
</evidence>
<organism evidence="2 3">
    <name type="scientific">Candidatus Collierbacteria bacterium RIFOXYB1_FULL_49_13</name>
    <dbReference type="NCBI Taxonomy" id="1817728"/>
    <lineage>
        <taxon>Bacteria</taxon>
        <taxon>Candidatus Collieribacteriota</taxon>
    </lineage>
</organism>
<evidence type="ECO:0000313" key="2">
    <source>
        <dbReference type="EMBL" id="OGD79417.1"/>
    </source>
</evidence>
<dbReference type="EMBL" id="MFAM01000021">
    <property type="protein sequence ID" value="OGD79417.1"/>
    <property type="molecule type" value="Genomic_DNA"/>
</dbReference>
<dbReference type="Proteomes" id="UP000176682">
    <property type="component" value="Unassembled WGS sequence"/>
</dbReference>
<reference evidence="2 3" key="1">
    <citation type="journal article" date="2016" name="Nat. Commun.">
        <title>Thousands of microbial genomes shed light on interconnected biogeochemical processes in an aquifer system.</title>
        <authorList>
            <person name="Anantharaman K."/>
            <person name="Brown C.T."/>
            <person name="Hug L.A."/>
            <person name="Sharon I."/>
            <person name="Castelle C.J."/>
            <person name="Probst A.J."/>
            <person name="Thomas B.C."/>
            <person name="Singh A."/>
            <person name="Wilkins M.J."/>
            <person name="Karaoz U."/>
            <person name="Brodie E.L."/>
            <person name="Williams K.H."/>
            <person name="Hubbard S.S."/>
            <person name="Banfield J.F."/>
        </authorList>
    </citation>
    <scope>NUCLEOTIDE SEQUENCE [LARGE SCALE GENOMIC DNA]</scope>
</reference>
<dbReference type="PRINTS" id="PR00111">
    <property type="entry name" value="ABHYDROLASE"/>
</dbReference>
<dbReference type="Pfam" id="PF12697">
    <property type="entry name" value="Abhydrolase_6"/>
    <property type="match status" value="1"/>
</dbReference>
<feature type="domain" description="AB hydrolase-1" evidence="1">
    <location>
        <begin position="4"/>
        <end position="209"/>
    </location>
</feature>
<dbReference type="SUPFAM" id="SSF53474">
    <property type="entry name" value="alpha/beta-Hydrolases"/>
    <property type="match status" value="1"/>
</dbReference>
<dbReference type="InterPro" id="IPR050266">
    <property type="entry name" value="AB_hydrolase_sf"/>
</dbReference>
<dbReference type="GO" id="GO:0016020">
    <property type="term" value="C:membrane"/>
    <property type="evidence" value="ECO:0007669"/>
    <property type="project" value="TreeGrafter"/>
</dbReference>
<dbReference type="PANTHER" id="PTHR43798">
    <property type="entry name" value="MONOACYLGLYCEROL LIPASE"/>
    <property type="match status" value="1"/>
</dbReference>
<dbReference type="Gene3D" id="3.40.50.1820">
    <property type="entry name" value="alpha/beta hydrolase"/>
    <property type="match status" value="1"/>
</dbReference>
<dbReference type="InterPro" id="IPR000073">
    <property type="entry name" value="AB_hydrolase_1"/>
</dbReference>